<accession>A0ABV7HDD8</accession>
<protein>
    <submittedName>
        <fullName evidence="2">GNAT family N-acetyltransferase</fullName>
        <ecNumber evidence="2">2.3.1.-</ecNumber>
    </submittedName>
</protein>
<dbReference type="InterPro" id="IPR016181">
    <property type="entry name" value="Acyl_CoA_acyltransferase"/>
</dbReference>
<evidence type="ECO:0000259" key="1">
    <source>
        <dbReference type="PROSITE" id="PS51186"/>
    </source>
</evidence>
<proteinExistence type="predicted"/>
<dbReference type="InterPro" id="IPR000182">
    <property type="entry name" value="GNAT_dom"/>
</dbReference>
<dbReference type="PROSITE" id="PS51186">
    <property type="entry name" value="GNAT"/>
    <property type="match status" value="1"/>
</dbReference>
<keyword evidence="2" id="KW-0012">Acyltransferase</keyword>
<name>A0ABV7HDD8_9GAMM</name>
<dbReference type="Pfam" id="PF13508">
    <property type="entry name" value="Acetyltransf_7"/>
    <property type="match status" value="1"/>
</dbReference>
<reference evidence="3" key="1">
    <citation type="journal article" date="2019" name="Int. J. Syst. Evol. Microbiol.">
        <title>The Global Catalogue of Microorganisms (GCM) 10K type strain sequencing project: providing services to taxonomists for standard genome sequencing and annotation.</title>
        <authorList>
            <consortium name="The Broad Institute Genomics Platform"/>
            <consortium name="The Broad Institute Genome Sequencing Center for Infectious Disease"/>
            <person name="Wu L."/>
            <person name="Ma J."/>
        </authorList>
    </citation>
    <scope>NUCLEOTIDE SEQUENCE [LARGE SCALE GENOMIC DNA]</scope>
    <source>
        <strain evidence="3">KCTC 52438</strain>
    </source>
</reference>
<organism evidence="2 3">
    <name type="scientific">Litoribrevibacter euphylliae</name>
    <dbReference type="NCBI Taxonomy" id="1834034"/>
    <lineage>
        <taxon>Bacteria</taxon>
        <taxon>Pseudomonadati</taxon>
        <taxon>Pseudomonadota</taxon>
        <taxon>Gammaproteobacteria</taxon>
        <taxon>Oceanospirillales</taxon>
        <taxon>Oceanospirillaceae</taxon>
        <taxon>Litoribrevibacter</taxon>
    </lineage>
</organism>
<dbReference type="Proteomes" id="UP001595476">
    <property type="component" value="Unassembled WGS sequence"/>
</dbReference>
<sequence length="145" mass="16372">MSTSDVTFELIDAPSAEQVNELTDNFFLYAKSFTPGLPPESEDKIFMIRMKDESQGFIGGIYANCYWDALEIDTLWVAESQRGKGLGIELVQQAEAFALQHNAGIAFLKTVDAKDFYEKLGYEVYGVLEDRPKGTLLYHMKKRLA</sequence>
<dbReference type="GO" id="GO:0016746">
    <property type="term" value="F:acyltransferase activity"/>
    <property type="evidence" value="ECO:0007669"/>
    <property type="project" value="UniProtKB-KW"/>
</dbReference>
<evidence type="ECO:0000313" key="3">
    <source>
        <dbReference type="Proteomes" id="UP001595476"/>
    </source>
</evidence>
<keyword evidence="2" id="KW-0808">Transferase</keyword>
<dbReference type="EMBL" id="JBHRSZ010000002">
    <property type="protein sequence ID" value="MFC3150703.1"/>
    <property type="molecule type" value="Genomic_DNA"/>
</dbReference>
<evidence type="ECO:0000313" key="2">
    <source>
        <dbReference type="EMBL" id="MFC3150703.1"/>
    </source>
</evidence>
<feature type="domain" description="N-acetyltransferase" evidence="1">
    <location>
        <begin position="6"/>
        <end position="145"/>
    </location>
</feature>
<dbReference type="EC" id="2.3.1.-" evidence="2"/>
<dbReference type="Gene3D" id="3.40.630.30">
    <property type="match status" value="1"/>
</dbReference>
<gene>
    <name evidence="2" type="ORF">ACFOEK_06675</name>
</gene>
<dbReference type="CDD" id="cd04301">
    <property type="entry name" value="NAT_SF"/>
    <property type="match status" value="1"/>
</dbReference>
<keyword evidence="3" id="KW-1185">Reference proteome</keyword>
<dbReference type="RefSeq" id="WP_386717992.1">
    <property type="nucleotide sequence ID" value="NZ_JBHRSZ010000002.1"/>
</dbReference>
<dbReference type="SUPFAM" id="SSF55729">
    <property type="entry name" value="Acyl-CoA N-acyltransferases (Nat)"/>
    <property type="match status" value="1"/>
</dbReference>
<comment type="caution">
    <text evidence="2">The sequence shown here is derived from an EMBL/GenBank/DDBJ whole genome shotgun (WGS) entry which is preliminary data.</text>
</comment>